<gene>
    <name evidence="2" type="ORF">SAMN05421796_101484</name>
</gene>
<feature type="transmembrane region" description="Helical" evidence="1">
    <location>
        <begin position="37"/>
        <end position="57"/>
    </location>
</feature>
<keyword evidence="1" id="KW-0472">Membrane</keyword>
<feature type="transmembrane region" description="Helical" evidence="1">
    <location>
        <begin position="173"/>
        <end position="193"/>
    </location>
</feature>
<organism evidence="2 3">
    <name type="scientific">Chryseobacterium piscicola</name>
    <dbReference type="NCBI Taxonomy" id="551459"/>
    <lineage>
        <taxon>Bacteria</taxon>
        <taxon>Pseudomonadati</taxon>
        <taxon>Bacteroidota</taxon>
        <taxon>Flavobacteriia</taxon>
        <taxon>Flavobacteriales</taxon>
        <taxon>Weeksellaceae</taxon>
        <taxon>Chryseobacterium group</taxon>
        <taxon>Chryseobacterium</taxon>
    </lineage>
</organism>
<evidence type="ECO:0000313" key="2">
    <source>
        <dbReference type="EMBL" id="SIS59783.1"/>
    </source>
</evidence>
<sequence length="488" mass="58142">MLLFYFLALQYFNVIFLAGDDGYMMRIANGSFFGVNDYHLVFINSILGKFFVFLYSHLPYYEWYFVIFIFLQFISSFIIICELSKRMEFFKLFIFLLPLFYYLCFLNFTTLTFLLTFSGFLLLDSYINNKKNIFLIGSALSLFIGLLYRLEMVLLCAALFFIYLLLKEHRKSYKILLVYFLFFCATTISLNTYNKKTYAESKDWQFYFDYNKERGSINDNFGVGYLLGELKEENDPLENDLKLAARNFIFTDQMSLEKLKEINHNLTSDKSISYYNILKNIRFTSFFLLILICFFSVILFIIYKKQKTIAVVVVLMLMMFYLTLHHTLKDRIIFPMIFLTIYFILDTVKFKISKKNKIQSSIIFVLLAIMVEAYWFYPEKKKQFEKLDLSSKTIMLDGSNYFAQTSFIKMNETTNIIPGGWFTNFPLVKEKTKNNYLGSHLSLIDDKYLNENFMYFIFDKNTHKLIDTHLKKSNRKLITVKNNLYKIQ</sequence>
<feature type="transmembrane region" description="Helical" evidence="1">
    <location>
        <begin position="6"/>
        <end position="25"/>
    </location>
</feature>
<evidence type="ECO:0008006" key="4">
    <source>
        <dbReference type="Google" id="ProtNLM"/>
    </source>
</evidence>
<accession>A0A1N7KDX9</accession>
<reference evidence="3" key="1">
    <citation type="submission" date="2017-01" db="EMBL/GenBank/DDBJ databases">
        <authorList>
            <person name="Varghese N."/>
            <person name="Submissions S."/>
        </authorList>
    </citation>
    <scope>NUCLEOTIDE SEQUENCE [LARGE SCALE GENOMIC DNA]</scope>
    <source>
        <strain evidence="3">DSM 21068</strain>
    </source>
</reference>
<evidence type="ECO:0000313" key="3">
    <source>
        <dbReference type="Proteomes" id="UP000186246"/>
    </source>
</evidence>
<keyword evidence="1" id="KW-1133">Transmembrane helix</keyword>
<protein>
    <recommendedName>
        <fullName evidence="4">Glycosyltransferase RgtA/B/C/D-like domain-containing protein</fullName>
    </recommendedName>
</protein>
<feature type="transmembrane region" description="Helical" evidence="1">
    <location>
        <begin position="360"/>
        <end position="377"/>
    </location>
</feature>
<keyword evidence="1" id="KW-0812">Transmembrane</keyword>
<feature type="transmembrane region" description="Helical" evidence="1">
    <location>
        <begin position="309"/>
        <end position="326"/>
    </location>
</feature>
<dbReference type="EMBL" id="FTOJ01000001">
    <property type="protein sequence ID" value="SIS59783.1"/>
    <property type="molecule type" value="Genomic_DNA"/>
</dbReference>
<evidence type="ECO:0000256" key="1">
    <source>
        <dbReference type="SAM" id="Phobius"/>
    </source>
</evidence>
<feature type="transmembrane region" description="Helical" evidence="1">
    <location>
        <begin position="93"/>
        <end position="121"/>
    </location>
</feature>
<feature type="transmembrane region" description="Helical" evidence="1">
    <location>
        <begin position="283"/>
        <end position="302"/>
    </location>
</feature>
<feature type="transmembrane region" description="Helical" evidence="1">
    <location>
        <begin position="133"/>
        <end position="166"/>
    </location>
</feature>
<name>A0A1N7KDX9_9FLAO</name>
<dbReference type="STRING" id="551459.SAMN05421796_101484"/>
<dbReference type="Proteomes" id="UP000186246">
    <property type="component" value="Unassembled WGS sequence"/>
</dbReference>
<proteinExistence type="predicted"/>
<feature type="transmembrane region" description="Helical" evidence="1">
    <location>
        <begin position="63"/>
        <end position="81"/>
    </location>
</feature>
<dbReference type="AlphaFoldDB" id="A0A1N7KDX9"/>
<feature type="transmembrane region" description="Helical" evidence="1">
    <location>
        <begin position="332"/>
        <end position="348"/>
    </location>
</feature>